<dbReference type="KEGG" id="hro:HELRODRAFT_166761"/>
<proteinExistence type="predicted"/>
<dbReference type="EMBL" id="KB095812">
    <property type="protein sequence ID" value="ESO11737.1"/>
    <property type="molecule type" value="Genomic_DNA"/>
</dbReference>
<evidence type="ECO:0000313" key="3">
    <source>
        <dbReference type="Proteomes" id="UP000015101"/>
    </source>
</evidence>
<dbReference type="PANTHER" id="PTHR45823">
    <property type="entry name" value="T-SNARE COILED-COIL HOMOLOGY DOMAIN-CONTAINING PROTEIN"/>
    <property type="match status" value="1"/>
</dbReference>
<sequence>MEALVNENENPDEFEFDDQDVESNAVVNSAAIDAKIIQQLRGLREQYDVKAKQQSAVIDAKIENQMIRMEDVTSKFDQKKINSTPVRHVTAMTIKAPAFDGITSWNIYKAQFETAAMNYGWNKRERATALVVALRGSAAEVLQTIPAENHSNYEVLVNALNLRYDKKHMKQIYRSQLRNRTQRPGESIQQLAQDIERLTLLSYPTYDPQHRKETALKKLVKAVRNSDLRQTLILADKRNLKDAVVYILHLSQQSKLQRLT</sequence>
<dbReference type="AlphaFoldDB" id="T1EYH5"/>
<dbReference type="InParanoid" id="T1EYH5"/>
<dbReference type="eggNOG" id="ENOG502S8NK">
    <property type="taxonomic scope" value="Eukaryota"/>
</dbReference>
<name>T1EYH5_HELRO</name>
<accession>T1EYH5</accession>
<dbReference type="EnsemblMetazoa" id="HelroT166761">
    <property type="protein sequence ID" value="HelroP166761"/>
    <property type="gene ID" value="HelroG166761"/>
</dbReference>
<evidence type="ECO:0000313" key="1">
    <source>
        <dbReference type="EMBL" id="ESO11737.1"/>
    </source>
</evidence>
<reference evidence="2" key="3">
    <citation type="submission" date="2015-06" db="UniProtKB">
        <authorList>
            <consortium name="EnsemblMetazoa"/>
        </authorList>
    </citation>
    <scope>IDENTIFICATION</scope>
</reference>
<reference evidence="3" key="1">
    <citation type="submission" date="2012-12" db="EMBL/GenBank/DDBJ databases">
        <authorList>
            <person name="Hellsten U."/>
            <person name="Grimwood J."/>
            <person name="Chapman J.A."/>
            <person name="Shapiro H."/>
            <person name="Aerts A."/>
            <person name="Otillar R.P."/>
            <person name="Terry A.Y."/>
            <person name="Boore J.L."/>
            <person name="Simakov O."/>
            <person name="Marletaz F."/>
            <person name="Cho S.-J."/>
            <person name="Edsinger-Gonzales E."/>
            <person name="Havlak P."/>
            <person name="Kuo D.-H."/>
            <person name="Larsson T."/>
            <person name="Lv J."/>
            <person name="Arendt D."/>
            <person name="Savage R."/>
            <person name="Osoegawa K."/>
            <person name="de Jong P."/>
            <person name="Lindberg D.R."/>
            <person name="Seaver E.C."/>
            <person name="Weisblat D.A."/>
            <person name="Putnam N.H."/>
            <person name="Grigoriev I.V."/>
            <person name="Rokhsar D.S."/>
        </authorList>
    </citation>
    <scope>NUCLEOTIDE SEQUENCE</scope>
</reference>
<organism evidence="2 3">
    <name type="scientific">Helobdella robusta</name>
    <name type="common">Californian leech</name>
    <dbReference type="NCBI Taxonomy" id="6412"/>
    <lineage>
        <taxon>Eukaryota</taxon>
        <taxon>Metazoa</taxon>
        <taxon>Spiralia</taxon>
        <taxon>Lophotrochozoa</taxon>
        <taxon>Annelida</taxon>
        <taxon>Clitellata</taxon>
        <taxon>Hirudinea</taxon>
        <taxon>Rhynchobdellida</taxon>
        <taxon>Glossiphoniidae</taxon>
        <taxon>Helobdella</taxon>
    </lineage>
</organism>
<gene>
    <name evidence="2" type="primary">20201625</name>
    <name evidence="1" type="ORF">HELRODRAFT_166761</name>
</gene>
<evidence type="ECO:0000313" key="2">
    <source>
        <dbReference type="EnsemblMetazoa" id="HelroP166761"/>
    </source>
</evidence>
<dbReference type="CTD" id="20201625"/>
<dbReference type="HOGENOM" id="CLU_1070686_0_0_1"/>
<dbReference type="Proteomes" id="UP000015101">
    <property type="component" value="Unassembled WGS sequence"/>
</dbReference>
<dbReference type="RefSeq" id="XP_009010225.1">
    <property type="nucleotide sequence ID" value="XM_009011977.1"/>
</dbReference>
<keyword evidence="3" id="KW-1185">Reference proteome</keyword>
<dbReference type="PANTHER" id="PTHR45823:SF1">
    <property type="entry name" value="T-SNARE COILED-COIL HOMOLOGY DOMAIN-CONTAINING PROTEIN"/>
    <property type="match status" value="1"/>
</dbReference>
<reference evidence="1 3" key="2">
    <citation type="journal article" date="2013" name="Nature">
        <title>Insights into bilaterian evolution from three spiralian genomes.</title>
        <authorList>
            <person name="Simakov O."/>
            <person name="Marletaz F."/>
            <person name="Cho S.J."/>
            <person name="Edsinger-Gonzales E."/>
            <person name="Havlak P."/>
            <person name="Hellsten U."/>
            <person name="Kuo D.H."/>
            <person name="Larsson T."/>
            <person name="Lv J."/>
            <person name="Arendt D."/>
            <person name="Savage R."/>
            <person name="Osoegawa K."/>
            <person name="de Jong P."/>
            <person name="Grimwood J."/>
            <person name="Chapman J.A."/>
            <person name="Shapiro H."/>
            <person name="Aerts A."/>
            <person name="Otillar R.P."/>
            <person name="Terry A.Y."/>
            <person name="Boore J.L."/>
            <person name="Grigoriev I.V."/>
            <person name="Lindberg D.R."/>
            <person name="Seaver E.C."/>
            <person name="Weisblat D.A."/>
            <person name="Putnam N.H."/>
            <person name="Rokhsar D.S."/>
        </authorList>
    </citation>
    <scope>NUCLEOTIDE SEQUENCE</scope>
</reference>
<dbReference type="EMBL" id="AMQM01002552">
    <property type="status" value="NOT_ANNOTATED_CDS"/>
    <property type="molecule type" value="Genomic_DNA"/>
</dbReference>
<dbReference type="OrthoDB" id="6078991at2759"/>
<dbReference type="GeneID" id="20201625"/>
<protein>
    <submittedName>
        <fullName evidence="1 2">Uncharacterized protein</fullName>
    </submittedName>
</protein>